<proteinExistence type="predicted"/>
<name>A0ABW2SQF0_9ACTO</name>
<evidence type="ECO:0000256" key="1">
    <source>
        <dbReference type="SAM" id="Phobius"/>
    </source>
</evidence>
<feature type="chain" id="PRO_5047343883" evidence="2">
    <location>
        <begin position="21"/>
        <end position="295"/>
    </location>
</feature>
<dbReference type="EMBL" id="JBHTEF010000001">
    <property type="protein sequence ID" value="MFC7582075.1"/>
    <property type="molecule type" value="Genomic_DNA"/>
</dbReference>
<gene>
    <name evidence="3" type="ORF">ACFQWG_12805</name>
</gene>
<keyword evidence="1" id="KW-0472">Membrane</keyword>
<feature type="transmembrane region" description="Helical" evidence="1">
    <location>
        <begin position="90"/>
        <end position="111"/>
    </location>
</feature>
<evidence type="ECO:0000313" key="3">
    <source>
        <dbReference type="EMBL" id="MFC7582075.1"/>
    </source>
</evidence>
<feature type="transmembrane region" description="Helical" evidence="1">
    <location>
        <begin position="32"/>
        <end position="52"/>
    </location>
</feature>
<reference evidence="4" key="1">
    <citation type="journal article" date="2019" name="Int. J. Syst. Evol. Microbiol.">
        <title>The Global Catalogue of Microorganisms (GCM) 10K type strain sequencing project: providing services to taxonomists for standard genome sequencing and annotation.</title>
        <authorList>
            <consortium name="The Broad Institute Genomics Platform"/>
            <consortium name="The Broad Institute Genome Sequencing Center for Infectious Disease"/>
            <person name="Wu L."/>
            <person name="Ma J."/>
        </authorList>
    </citation>
    <scope>NUCLEOTIDE SEQUENCE [LARGE SCALE GENOMIC DNA]</scope>
    <source>
        <strain evidence="4">CCUG 56698</strain>
    </source>
</reference>
<feature type="transmembrane region" description="Helical" evidence="1">
    <location>
        <begin position="192"/>
        <end position="213"/>
    </location>
</feature>
<protein>
    <submittedName>
        <fullName evidence="3">Uncharacterized protein</fullName>
    </submittedName>
</protein>
<keyword evidence="4" id="KW-1185">Reference proteome</keyword>
<feature type="transmembrane region" description="Helical" evidence="1">
    <location>
        <begin position="163"/>
        <end position="180"/>
    </location>
</feature>
<dbReference type="RefSeq" id="WP_380975904.1">
    <property type="nucleotide sequence ID" value="NZ_JBHTEF010000001.1"/>
</dbReference>
<sequence length="295" mass="28490">MSAWTVAGLAAMMAMGLAGAGATSLAVGPLALGVRAVAAVAVTAVACAGLGVGWPDLTESPMTVAGRVVVAVAGIVAGAGVMVWRDMFAVTLAAGLGVVCLVGAELAFAPAPRDLSGAEPRRAAPGSGGRPAPMTVSLPGAVTGALVSTAGACWVALAAAPQWSGTAVIACFVVVAAVAGDQIGRTYRANSLGALCGGILGGLLVGAAAWAAARGGIALPRVLPHLARGIGDTAAILVAGLATGVSVALAVIAVDGLLGDHGRRHPTARGGLARGCAKFLVAVLPFYVMIRVGGI</sequence>
<keyword evidence="1" id="KW-0812">Transmembrane</keyword>
<feature type="transmembrane region" description="Helical" evidence="1">
    <location>
        <begin position="233"/>
        <end position="259"/>
    </location>
</feature>
<evidence type="ECO:0000313" key="4">
    <source>
        <dbReference type="Proteomes" id="UP001596527"/>
    </source>
</evidence>
<keyword evidence="1" id="KW-1133">Transmembrane helix</keyword>
<feature type="transmembrane region" description="Helical" evidence="1">
    <location>
        <begin position="271"/>
        <end position="290"/>
    </location>
</feature>
<evidence type="ECO:0000256" key="2">
    <source>
        <dbReference type="SAM" id="SignalP"/>
    </source>
</evidence>
<keyword evidence="2" id="KW-0732">Signal</keyword>
<dbReference type="Proteomes" id="UP001596527">
    <property type="component" value="Unassembled WGS sequence"/>
</dbReference>
<accession>A0ABW2SQF0</accession>
<feature type="transmembrane region" description="Helical" evidence="1">
    <location>
        <begin position="64"/>
        <end position="84"/>
    </location>
</feature>
<feature type="signal peptide" evidence="2">
    <location>
        <begin position="1"/>
        <end position="20"/>
    </location>
</feature>
<organism evidence="3 4">
    <name type="scientific">Schaalia naturae</name>
    <dbReference type="NCBI Taxonomy" id="635203"/>
    <lineage>
        <taxon>Bacteria</taxon>
        <taxon>Bacillati</taxon>
        <taxon>Actinomycetota</taxon>
        <taxon>Actinomycetes</taxon>
        <taxon>Actinomycetales</taxon>
        <taxon>Actinomycetaceae</taxon>
        <taxon>Schaalia</taxon>
    </lineage>
</organism>
<comment type="caution">
    <text evidence="3">The sequence shown here is derived from an EMBL/GenBank/DDBJ whole genome shotgun (WGS) entry which is preliminary data.</text>
</comment>